<dbReference type="InterPro" id="IPR036772">
    <property type="entry name" value="SRCR-like_dom_sf"/>
</dbReference>
<feature type="signal peptide" evidence="5">
    <location>
        <begin position="1"/>
        <end position="22"/>
    </location>
</feature>
<reference evidence="7 8" key="1">
    <citation type="submission" date="2024-02" db="EMBL/GenBank/DDBJ databases">
        <title>Chromosome-scale genome assembly of the rough periwinkle Littorina saxatilis.</title>
        <authorList>
            <person name="De Jode A."/>
            <person name="Faria R."/>
            <person name="Formenti G."/>
            <person name="Sims Y."/>
            <person name="Smith T.P."/>
            <person name="Tracey A."/>
            <person name="Wood J.M.D."/>
            <person name="Zagrodzka Z.B."/>
            <person name="Johannesson K."/>
            <person name="Butlin R.K."/>
            <person name="Leder E.H."/>
        </authorList>
    </citation>
    <scope>NUCLEOTIDE SEQUENCE [LARGE SCALE GENOMIC DNA]</scope>
    <source>
        <strain evidence="7">Snail1</strain>
        <tissue evidence="7">Muscle</tissue>
    </source>
</reference>
<feature type="disulfide bond" evidence="3">
    <location>
        <begin position="281"/>
        <end position="291"/>
    </location>
</feature>
<sequence length="312" mass="32594">MKTMMTCLLVLVLAAIPCAVDATFYTWGGSSSGCCSSLSSTVRSLQSGVQALGVKSSTLSGSFASLLSLVSSLKALLVGQQTALNALSSCDCDLINQRLDDLTDRLETLEAIVAAPVMDPTTTPSVGTPTTPVVTTTTPVVTTTTPVVTTTTPEVTTTTPVVTTTTPEVTTTTPEVTTTTPVVTTTTPVVTTTQPITTAAPKTGDIRLVNGTNMKEGRVEVYFNGQWGTVCQDRWGKLDATVACRQLGLPSNNPIPYRGTRSPISPFGPGAGPIWLDDLMCAGTEQKLLYCPANAGGINNCDHNEDVGVRCR</sequence>
<dbReference type="EMBL" id="JBAMIC010000003">
    <property type="protein sequence ID" value="KAK7108975.1"/>
    <property type="molecule type" value="Genomic_DNA"/>
</dbReference>
<keyword evidence="2" id="KW-0325">Glycoprotein</keyword>
<evidence type="ECO:0000256" key="3">
    <source>
        <dbReference type="PROSITE-ProRule" id="PRU00196"/>
    </source>
</evidence>
<dbReference type="Proteomes" id="UP001374579">
    <property type="component" value="Unassembled WGS sequence"/>
</dbReference>
<dbReference type="PROSITE" id="PS51257">
    <property type="entry name" value="PROKAR_LIPOPROTEIN"/>
    <property type="match status" value="1"/>
</dbReference>
<protein>
    <recommendedName>
        <fullName evidence="6">SRCR domain-containing protein</fullName>
    </recommendedName>
</protein>
<dbReference type="SMART" id="SM00202">
    <property type="entry name" value="SR"/>
    <property type="match status" value="1"/>
</dbReference>
<accession>A0AAN9BPR5</accession>
<organism evidence="7 8">
    <name type="scientific">Littorina saxatilis</name>
    <dbReference type="NCBI Taxonomy" id="31220"/>
    <lineage>
        <taxon>Eukaryota</taxon>
        <taxon>Metazoa</taxon>
        <taxon>Spiralia</taxon>
        <taxon>Lophotrochozoa</taxon>
        <taxon>Mollusca</taxon>
        <taxon>Gastropoda</taxon>
        <taxon>Caenogastropoda</taxon>
        <taxon>Littorinimorpha</taxon>
        <taxon>Littorinoidea</taxon>
        <taxon>Littorinidae</taxon>
        <taxon>Littorina</taxon>
    </lineage>
</organism>
<evidence type="ECO:0000256" key="1">
    <source>
        <dbReference type="ARBA" id="ARBA00023157"/>
    </source>
</evidence>
<dbReference type="FunFam" id="3.10.250.10:FF:000011">
    <property type="entry name" value="Scavenger receptor class A member 5"/>
    <property type="match status" value="1"/>
</dbReference>
<keyword evidence="8" id="KW-1185">Reference proteome</keyword>
<feature type="chain" id="PRO_5042918439" description="SRCR domain-containing protein" evidence="5">
    <location>
        <begin position="23"/>
        <end position="312"/>
    </location>
</feature>
<evidence type="ECO:0000313" key="8">
    <source>
        <dbReference type="Proteomes" id="UP001374579"/>
    </source>
</evidence>
<gene>
    <name evidence="7" type="ORF">V1264_013099</name>
</gene>
<feature type="domain" description="SRCR" evidence="6">
    <location>
        <begin position="206"/>
        <end position="312"/>
    </location>
</feature>
<evidence type="ECO:0000256" key="2">
    <source>
        <dbReference type="ARBA" id="ARBA00023180"/>
    </source>
</evidence>
<dbReference type="Pfam" id="PF00530">
    <property type="entry name" value="SRCR"/>
    <property type="match status" value="1"/>
</dbReference>
<dbReference type="AlphaFoldDB" id="A0AAN9BPR5"/>
<dbReference type="PANTHER" id="PTHR48071">
    <property type="entry name" value="SRCR DOMAIN-CONTAINING PROTEIN"/>
    <property type="match status" value="1"/>
</dbReference>
<proteinExistence type="predicted"/>
<dbReference type="GO" id="GO:0016020">
    <property type="term" value="C:membrane"/>
    <property type="evidence" value="ECO:0007669"/>
    <property type="project" value="InterPro"/>
</dbReference>
<dbReference type="Gene3D" id="3.10.250.10">
    <property type="entry name" value="SRCR-like domain"/>
    <property type="match status" value="1"/>
</dbReference>
<name>A0AAN9BPR5_9CAEN</name>
<dbReference type="SUPFAM" id="SSF56487">
    <property type="entry name" value="SRCR-like"/>
    <property type="match status" value="1"/>
</dbReference>
<evidence type="ECO:0000256" key="5">
    <source>
        <dbReference type="SAM" id="SignalP"/>
    </source>
</evidence>
<dbReference type="PROSITE" id="PS00420">
    <property type="entry name" value="SRCR_1"/>
    <property type="match status" value="1"/>
</dbReference>
<dbReference type="InterPro" id="IPR001190">
    <property type="entry name" value="SRCR"/>
</dbReference>
<keyword evidence="5" id="KW-0732">Signal</keyword>
<dbReference type="PRINTS" id="PR00258">
    <property type="entry name" value="SPERACTRCPTR"/>
</dbReference>
<dbReference type="PANTHER" id="PTHR48071:SF18">
    <property type="entry name" value="DELETED IN MALIGNANT BRAIN TUMORS 1 PROTEIN-RELATED"/>
    <property type="match status" value="1"/>
</dbReference>
<keyword evidence="1 3" id="KW-1015">Disulfide bond</keyword>
<evidence type="ECO:0000259" key="6">
    <source>
        <dbReference type="PROSITE" id="PS50287"/>
    </source>
</evidence>
<dbReference type="PROSITE" id="PS50287">
    <property type="entry name" value="SRCR_2"/>
    <property type="match status" value="1"/>
</dbReference>
<feature type="region of interest" description="Disordered" evidence="4">
    <location>
        <begin position="149"/>
        <end position="180"/>
    </location>
</feature>
<evidence type="ECO:0000313" key="7">
    <source>
        <dbReference type="EMBL" id="KAK7108975.1"/>
    </source>
</evidence>
<evidence type="ECO:0000256" key="4">
    <source>
        <dbReference type="SAM" id="MobiDB-lite"/>
    </source>
</evidence>
<comment type="caution">
    <text evidence="7">The sequence shown here is derived from an EMBL/GenBank/DDBJ whole genome shotgun (WGS) entry which is preliminary data.</text>
</comment>
<comment type="caution">
    <text evidence="3">Lacks conserved residue(s) required for the propagation of feature annotation.</text>
</comment>